<protein>
    <submittedName>
        <fullName evidence="4">Membrane-bound lytic murein transglycosylase F</fullName>
    </submittedName>
</protein>
<dbReference type="Proteomes" id="UP000620124">
    <property type="component" value="Unassembled WGS sequence"/>
</dbReference>
<evidence type="ECO:0000256" key="1">
    <source>
        <dbReference type="SAM" id="MobiDB-lite"/>
    </source>
</evidence>
<dbReference type="Gene3D" id="1.10.530.10">
    <property type="match status" value="1"/>
</dbReference>
<dbReference type="SUPFAM" id="SSF53955">
    <property type="entry name" value="Lysozyme-like"/>
    <property type="match status" value="1"/>
</dbReference>
<evidence type="ECO:0000256" key="2">
    <source>
        <dbReference type="SAM" id="SignalP"/>
    </source>
</evidence>
<feature type="chain" id="PRO_5034687334" evidence="2">
    <location>
        <begin position="19"/>
        <end position="339"/>
    </location>
</feature>
<comment type="caution">
    <text evidence="4">The sequence shown here is derived from an EMBL/GenBank/DDBJ whole genome shotgun (WGS) entry which is preliminary data.</text>
</comment>
<organism evidence="4 5">
    <name type="scientific">Mycena venus</name>
    <dbReference type="NCBI Taxonomy" id="2733690"/>
    <lineage>
        <taxon>Eukaryota</taxon>
        <taxon>Fungi</taxon>
        <taxon>Dikarya</taxon>
        <taxon>Basidiomycota</taxon>
        <taxon>Agaricomycotina</taxon>
        <taxon>Agaricomycetes</taxon>
        <taxon>Agaricomycetidae</taxon>
        <taxon>Agaricales</taxon>
        <taxon>Marasmiineae</taxon>
        <taxon>Mycenaceae</taxon>
        <taxon>Mycena</taxon>
    </lineage>
</organism>
<name>A0A8H7D7J2_9AGAR</name>
<dbReference type="OrthoDB" id="2537480at2759"/>
<accession>A0A8H7D7J2</accession>
<dbReference type="CDD" id="cd00254">
    <property type="entry name" value="LT-like"/>
    <property type="match status" value="1"/>
</dbReference>
<keyword evidence="5" id="KW-1185">Reference proteome</keyword>
<keyword evidence="2" id="KW-0732">Signal</keyword>
<feature type="domain" description="Transglycosylase SLT" evidence="3">
    <location>
        <begin position="178"/>
        <end position="265"/>
    </location>
</feature>
<sequence>MLVALPVVLLSVVLAVQANIAHGAHAVARHHQRVSIPKTPLESPKLKKRKSCNAHTKSISAVKTTSTHTSTTPKKTVEAAAKKTTTASPAKSTPAKAQNNQAQVGTIKVSDNHCGNSGATTKTTGTTGPNGSLDWMNCGGGWNPPHVTVQDLKVVDLNDALKDPNSPFTACKDFTGLFYKYAGEFGLQPIMLAAFAMQESSCNPGTVGGGGEQGLMQITKEKCGGAPGGNCRDPDFNIRTGAKYFAQTLNDAGNNVFLAVGNYNGWVPRPLHGGRPAALARTTWTSMPPSLPSRTAHRLTMIPFTSSLHQYFNGWLQNINAYYNHLGKYFNLDVCPDKN</sequence>
<feature type="compositionally biased region" description="Low complexity" evidence="1">
    <location>
        <begin position="82"/>
        <end position="97"/>
    </location>
</feature>
<feature type="compositionally biased region" description="Low complexity" evidence="1">
    <location>
        <begin position="63"/>
        <end position="74"/>
    </location>
</feature>
<evidence type="ECO:0000259" key="3">
    <source>
        <dbReference type="Pfam" id="PF01464"/>
    </source>
</evidence>
<evidence type="ECO:0000313" key="5">
    <source>
        <dbReference type="Proteomes" id="UP000620124"/>
    </source>
</evidence>
<proteinExistence type="predicted"/>
<feature type="compositionally biased region" description="Polar residues" evidence="1">
    <location>
        <begin position="53"/>
        <end position="62"/>
    </location>
</feature>
<feature type="signal peptide" evidence="2">
    <location>
        <begin position="1"/>
        <end position="18"/>
    </location>
</feature>
<dbReference type="AlphaFoldDB" id="A0A8H7D7J2"/>
<dbReference type="InterPro" id="IPR008258">
    <property type="entry name" value="Transglycosylase_SLT_dom_1"/>
</dbReference>
<dbReference type="Pfam" id="PF01464">
    <property type="entry name" value="SLT"/>
    <property type="match status" value="1"/>
</dbReference>
<reference evidence="4" key="1">
    <citation type="submission" date="2020-05" db="EMBL/GenBank/DDBJ databases">
        <title>Mycena genomes resolve the evolution of fungal bioluminescence.</title>
        <authorList>
            <person name="Tsai I.J."/>
        </authorList>
    </citation>
    <scope>NUCLEOTIDE SEQUENCE</scope>
    <source>
        <strain evidence="4">CCC161011</strain>
    </source>
</reference>
<dbReference type="EMBL" id="JACAZI010000004">
    <property type="protein sequence ID" value="KAF7361723.1"/>
    <property type="molecule type" value="Genomic_DNA"/>
</dbReference>
<evidence type="ECO:0000313" key="4">
    <source>
        <dbReference type="EMBL" id="KAF7361723.1"/>
    </source>
</evidence>
<gene>
    <name evidence="4" type="ORF">MVEN_00516000</name>
</gene>
<feature type="region of interest" description="Disordered" evidence="1">
    <location>
        <begin position="42"/>
        <end position="102"/>
    </location>
</feature>
<dbReference type="InterPro" id="IPR023346">
    <property type="entry name" value="Lysozyme-like_dom_sf"/>
</dbReference>